<accession>A0ABS3BAG7</accession>
<keyword evidence="2" id="KW-1185">Reference proteome</keyword>
<dbReference type="EMBL" id="JAFKDB010000008">
    <property type="protein sequence ID" value="MBN7768859.1"/>
    <property type="molecule type" value="Genomic_DNA"/>
</dbReference>
<name>A0ABS3BAG7_9GAMM</name>
<proteinExistence type="predicted"/>
<comment type="caution">
    <text evidence="1">The sequence shown here is derived from an EMBL/GenBank/DDBJ whole genome shotgun (WGS) entry which is preliminary data.</text>
</comment>
<evidence type="ECO:0000313" key="1">
    <source>
        <dbReference type="EMBL" id="MBN7768859.1"/>
    </source>
</evidence>
<gene>
    <name evidence="1" type="ORF">JYP53_02940</name>
</gene>
<sequence>MDALTSYQHLGRLLAYLRASGAEVDREAFEAAVAMISGEPEECEAPGVVEPVLDWFSARHQRLAGPLPTVAPPLCRGSIGYFSDD</sequence>
<dbReference type="Proteomes" id="UP000664344">
    <property type="component" value="Unassembled WGS sequence"/>
</dbReference>
<protein>
    <submittedName>
        <fullName evidence="1">Uncharacterized protein</fullName>
    </submittedName>
</protein>
<evidence type="ECO:0000313" key="2">
    <source>
        <dbReference type="Proteomes" id="UP000664344"/>
    </source>
</evidence>
<organism evidence="1 2">
    <name type="scientific">Marinobacter daepoensis</name>
    <dbReference type="NCBI Taxonomy" id="262077"/>
    <lineage>
        <taxon>Bacteria</taxon>
        <taxon>Pseudomonadati</taxon>
        <taxon>Pseudomonadota</taxon>
        <taxon>Gammaproteobacteria</taxon>
        <taxon>Pseudomonadales</taxon>
        <taxon>Marinobacteraceae</taxon>
        <taxon>Marinobacter</taxon>
    </lineage>
</organism>
<dbReference type="RefSeq" id="WP_029653282.1">
    <property type="nucleotide sequence ID" value="NZ_JAFKDB010000008.1"/>
</dbReference>
<reference evidence="1 2" key="1">
    <citation type="submission" date="2021-02" db="EMBL/GenBank/DDBJ databases">
        <title>PHA producing bacteria isolated from coastal sediment in Guangdong, Shenzhen.</title>
        <authorList>
            <person name="Zheng W."/>
            <person name="Yu S."/>
            <person name="Huang Y."/>
        </authorList>
    </citation>
    <scope>NUCLEOTIDE SEQUENCE [LARGE SCALE GENOMIC DNA]</scope>
    <source>
        <strain evidence="1 2">TN21-5</strain>
    </source>
</reference>